<dbReference type="InterPro" id="IPR056362">
    <property type="entry name" value="AtuA-like_ferredoxin_dom"/>
</dbReference>
<dbReference type="Pfam" id="PF23544">
    <property type="entry name" value="AtuA_ferredoxin"/>
    <property type="match status" value="1"/>
</dbReference>
<evidence type="ECO:0008006" key="5">
    <source>
        <dbReference type="Google" id="ProtNLM"/>
    </source>
</evidence>
<protein>
    <recommendedName>
        <fullName evidence="5">Exopolyphosphatase</fullName>
    </recommendedName>
</protein>
<dbReference type="InterPro" id="IPR010839">
    <property type="entry name" value="AtuA_N"/>
</dbReference>
<sequence length="597" mass="64045">MDVKSAGDNDILRVANCSGFYGDRLSAAKEMVDDGPIDVLTGDYLAELTMAILANQKSKNASMGYVGTFVKQVRQVLADCLEKNIKIVTNAGGLNPRAMADALEGVAKELGLPAKIAYIDGDDLLPRLDQLKESGETLSNIDTGANLFDSERTVVTANAYLGAWGIKEALDQGADIVIAPRVTDAAVVIGPAAWKFNWSRDDYDALAGALAAGHIIECGTQATGGNYSFFQEVPTFKGIGFPIAEIESDGSFTVTKHPGTGGLVSTGTVTAQLLYEIGPPAYMNPDVIGHFDTLTIEDQGNDRVRVSGTRGSAPSSFHKVCVNQFGGFKTTLETLLTGLDIEAKAKLFTDQLFELVGRRESFDSVTEQLIRSDHEDPSSNETATASIRVTVKSSDQAKVGRMFTAKATELALANIPGFTGRPGGAAGAPFMVHWPALINSKNIVEYVHCDGQITEVLPTNQLSLKAVVHEVKKTNIAPLLEGETVRLPLGRLFGTRSGDKGGNANLGIWAKTDDAYRFLFEFLTVEKLKELLPDAAEFNIQRYDMSNIKSLNFYIEGILGDGVAASTRVDGQAKSLGEYLRAKYIDVPEQIAKGLTA</sequence>
<evidence type="ECO:0000259" key="2">
    <source>
        <dbReference type="Pfam" id="PF23544"/>
    </source>
</evidence>
<comment type="caution">
    <text evidence="3">The sequence shown here is derived from an EMBL/GenBank/DDBJ whole genome shotgun (WGS) entry which is preliminary data.</text>
</comment>
<proteinExistence type="predicted"/>
<accession>A0YA71</accession>
<dbReference type="PANTHER" id="PTHR47585:SF1">
    <property type="entry name" value="DUF1446 DOMAIN-CONTAINING PROTEIN"/>
    <property type="match status" value="1"/>
</dbReference>
<dbReference type="OrthoDB" id="9763456at2"/>
<dbReference type="EMBL" id="AAVT01000001">
    <property type="protein sequence ID" value="EAW33025.1"/>
    <property type="molecule type" value="Genomic_DNA"/>
</dbReference>
<name>A0YA71_9GAMM</name>
<dbReference type="STRING" id="247633.GP2143_17256"/>
<keyword evidence="4" id="KW-1185">Reference proteome</keyword>
<feature type="domain" description="Acyclic terpene utilisation N-terminal" evidence="1">
    <location>
        <begin position="12"/>
        <end position="448"/>
    </location>
</feature>
<dbReference type="AlphaFoldDB" id="A0YA71"/>
<dbReference type="PANTHER" id="PTHR47585">
    <property type="match status" value="1"/>
</dbReference>
<organism evidence="3 4">
    <name type="scientific">marine gamma proteobacterium HTCC2143</name>
    <dbReference type="NCBI Taxonomy" id="247633"/>
    <lineage>
        <taxon>Bacteria</taxon>
        <taxon>Pseudomonadati</taxon>
        <taxon>Pseudomonadota</taxon>
        <taxon>Gammaproteobacteria</taxon>
        <taxon>Cellvibrionales</taxon>
        <taxon>Spongiibacteraceae</taxon>
        <taxon>BD1-7 clade</taxon>
    </lineage>
</organism>
<dbReference type="Proteomes" id="UP000004931">
    <property type="component" value="Unassembled WGS sequence"/>
</dbReference>
<reference evidence="3 4" key="1">
    <citation type="journal article" date="2010" name="J. Bacteriol.">
        <title>Genome sequence of the oligotrophic marine Gammaproteobacterium HTCC2143, isolated from the Oregon Coast.</title>
        <authorList>
            <person name="Oh H.M."/>
            <person name="Kang I."/>
            <person name="Ferriera S."/>
            <person name="Giovannoni S.J."/>
            <person name="Cho J.C."/>
        </authorList>
    </citation>
    <scope>NUCLEOTIDE SEQUENCE [LARGE SCALE GENOMIC DNA]</scope>
    <source>
        <strain evidence="3 4">HTCC2143</strain>
    </source>
</reference>
<evidence type="ECO:0000313" key="3">
    <source>
        <dbReference type="EMBL" id="EAW33025.1"/>
    </source>
</evidence>
<evidence type="ECO:0000313" key="4">
    <source>
        <dbReference type="Proteomes" id="UP000004931"/>
    </source>
</evidence>
<feature type="domain" description="AtuA-like ferredoxin-fold" evidence="2">
    <location>
        <begin position="488"/>
        <end position="582"/>
    </location>
</feature>
<dbReference type="Pfam" id="PF07287">
    <property type="entry name" value="AtuA"/>
    <property type="match status" value="1"/>
</dbReference>
<evidence type="ECO:0000259" key="1">
    <source>
        <dbReference type="Pfam" id="PF07287"/>
    </source>
</evidence>
<gene>
    <name evidence="3" type="ORF">GP2143_17256</name>
</gene>
<dbReference type="eggNOG" id="COG3185">
    <property type="taxonomic scope" value="Bacteria"/>
</dbReference>